<dbReference type="SUPFAM" id="SSF51735">
    <property type="entry name" value="NAD(P)-binding Rossmann-fold domains"/>
    <property type="match status" value="1"/>
</dbReference>
<dbReference type="Gene3D" id="3.40.50.720">
    <property type="entry name" value="NAD(P)-binding Rossmann-like Domain"/>
    <property type="match status" value="1"/>
</dbReference>
<evidence type="ECO:0000313" key="3">
    <source>
        <dbReference type="EMBL" id="ROU02832.1"/>
    </source>
</evidence>
<dbReference type="OrthoDB" id="335726at2"/>
<comment type="similarity">
    <text evidence="1">Belongs to the short-chain dehydrogenases/reductases (SDR) family.</text>
</comment>
<organism evidence="3 4">
    <name type="scientific">Histidinibacterium lentulum</name>
    <dbReference type="NCBI Taxonomy" id="2480588"/>
    <lineage>
        <taxon>Bacteria</taxon>
        <taxon>Pseudomonadati</taxon>
        <taxon>Pseudomonadota</taxon>
        <taxon>Alphaproteobacteria</taxon>
        <taxon>Rhodobacterales</taxon>
        <taxon>Paracoccaceae</taxon>
        <taxon>Histidinibacterium</taxon>
    </lineage>
</organism>
<dbReference type="PANTHER" id="PTHR44196">
    <property type="entry name" value="DEHYDROGENASE/REDUCTASE SDR FAMILY MEMBER 7B"/>
    <property type="match status" value="1"/>
</dbReference>
<sequence>MREWVGKRYWIVGASEGLGRAVAEAVNRAGAEVIVSARSEERLTDLTAALPGRSRAVAMDVTDQASVEAAAEDVGEIDGLVYLAGLYWPQSSRDWNADEITAMADVNFLGAIRVLGQVVPQMVAKDRGHIVLTGSLSGFRGLAGAQGYVPSKAGVMVLAESLYADFRKTGIDVQVINPGFIRTRLTDKNDFAMPQRMEPEDAARRFFEHMNGDAFKSSYPAPLSWIFRGSQFLPDWLYYPLFNRKR</sequence>
<dbReference type="GO" id="GO:0016491">
    <property type="term" value="F:oxidoreductase activity"/>
    <property type="evidence" value="ECO:0007669"/>
    <property type="project" value="UniProtKB-KW"/>
</dbReference>
<reference evidence="3 4" key="1">
    <citation type="submission" date="2018-10" db="EMBL/GenBank/DDBJ databases">
        <title>Histidinibacterium lentulum gen. nov., sp. nov., a marine bacterium from the culture broth of Picochlorum sp. 122.</title>
        <authorList>
            <person name="Wang G."/>
        </authorList>
    </citation>
    <scope>NUCLEOTIDE SEQUENCE [LARGE SCALE GENOMIC DNA]</scope>
    <source>
        <strain evidence="3 4">B17</strain>
    </source>
</reference>
<name>A0A3N2R5R7_9RHOB</name>
<dbReference type="GO" id="GO:0016020">
    <property type="term" value="C:membrane"/>
    <property type="evidence" value="ECO:0007669"/>
    <property type="project" value="TreeGrafter"/>
</dbReference>
<dbReference type="Proteomes" id="UP000268016">
    <property type="component" value="Unassembled WGS sequence"/>
</dbReference>
<protein>
    <submittedName>
        <fullName evidence="3">SDR family NAD(P)-dependent oxidoreductase</fullName>
    </submittedName>
</protein>
<evidence type="ECO:0000256" key="1">
    <source>
        <dbReference type="ARBA" id="ARBA00006484"/>
    </source>
</evidence>
<dbReference type="EMBL" id="RDRB01000003">
    <property type="protein sequence ID" value="ROU02832.1"/>
    <property type="molecule type" value="Genomic_DNA"/>
</dbReference>
<comment type="caution">
    <text evidence="3">The sequence shown here is derived from an EMBL/GenBank/DDBJ whole genome shotgun (WGS) entry which is preliminary data.</text>
</comment>
<dbReference type="RefSeq" id="WP_123641380.1">
    <property type="nucleotide sequence ID" value="NZ_ML119083.1"/>
</dbReference>
<evidence type="ECO:0000313" key="4">
    <source>
        <dbReference type="Proteomes" id="UP000268016"/>
    </source>
</evidence>
<keyword evidence="2" id="KW-0560">Oxidoreductase</keyword>
<keyword evidence="4" id="KW-1185">Reference proteome</keyword>
<gene>
    <name evidence="3" type="ORF">EAT49_05880</name>
</gene>
<dbReference type="Pfam" id="PF00106">
    <property type="entry name" value="adh_short"/>
    <property type="match status" value="1"/>
</dbReference>
<evidence type="ECO:0000256" key="2">
    <source>
        <dbReference type="ARBA" id="ARBA00023002"/>
    </source>
</evidence>
<dbReference type="PANTHER" id="PTHR44196:SF1">
    <property type="entry name" value="DEHYDROGENASE_REDUCTASE SDR FAMILY MEMBER 7B"/>
    <property type="match status" value="1"/>
</dbReference>
<dbReference type="InterPro" id="IPR036291">
    <property type="entry name" value="NAD(P)-bd_dom_sf"/>
</dbReference>
<dbReference type="InterPro" id="IPR002347">
    <property type="entry name" value="SDR_fam"/>
</dbReference>
<accession>A0A3N2R5R7</accession>
<dbReference type="PRINTS" id="PR00081">
    <property type="entry name" value="GDHRDH"/>
</dbReference>
<dbReference type="AlphaFoldDB" id="A0A3N2R5R7"/>
<proteinExistence type="inferred from homology"/>